<evidence type="ECO:0000256" key="1">
    <source>
        <dbReference type="ARBA" id="ARBA00023015"/>
    </source>
</evidence>
<name>A0A919ASW7_9ACTN</name>
<dbReference type="InterPro" id="IPR036271">
    <property type="entry name" value="Tet_transcr_reg_TetR-rel_C_sf"/>
</dbReference>
<comment type="caution">
    <text evidence="4">The sequence shown here is derived from an EMBL/GenBank/DDBJ whole genome shotgun (WGS) entry which is preliminary data.</text>
</comment>
<dbReference type="Gene3D" id="1.10.357.10">
    <property type="entry name" value="Tetracycline Repressor, domain 2"/>
    <property type="match status" value="1"/>
</dbReference>
<gene>
    <name evidence="4" type="ORF">GCM10014715_89320</name>
</gene>
<dbReference type="SUPFAM" id="SSF48498">
    <property type="entry name" value="Tetracyclin repressor-like, C-terminal domain"/>
    <property type="match status" value="1"/>
</dbReference>
<keyword evidence="2" id="KW-0804">Transcription</keyword>
<evidence type="ECO:0000259" key="3">
    <source>
        <dbReference type="Pfam" id="PF13305"/>
    </source>
</evidence>
<dbReference type="Proteomes" id="UP000641386">
    <property type="component" value="Unassembled WGS sequence"/>
</dbReference>
<evidence type="ECO:0000256" key="2">
    <source>
        <dbReference type="ARBA" id="ARBA00023163"/>
    </source>
</evidence>
<dbReference type="EMBL" id="BNBC01000107">
    <property type="protein sequence ID" value="GHF21273.1"/>
    <property type="molecule type" value="Genomic_DNA"/>
</dbReference>
<dbReference type="InterPro" id="IPR025996">
    <property type="entry name" value="MT1864/Rv1816-like_C"/>
</dbReference>
<dbReference type="Pfam" id="PF13305">
    <property type="entry name" value="TetR_C_33"/>
    <property type="match status" value="1"/>
</dbReference>
<protein>
    <recommendedName>
        <fullName evidence="3">HTH-type transcriptional regulator MT1864/Rv1816-like C-terminal domain-containing protein</fullName>
    </recommendedName>
</protein>
<evidence type="ECO:0000313" key="5">
    <source>
        <dbReference type="Proteomes" id="UP000641386"/>
    </source>
</evidence>
<reference evidence="4" key="2">
    <citation type="submission" date="2020-09" db="EMBL/GenBank/DDBJ databases">
        <authorList>
            <person name="Sun Q."/>
            <person name="Ohkuma M."/>
        </authorList>
    </citation>
    <scope>NUCLEOTIDE SEQUENCE</scope>
    <source>
        <strain evidence="4">JCM 3302</strain>
    </source>
</reference>
<feature type="domain" description="HTH-type transcriptional regulator MT1864/Rv1816-like C-terminal" evidence="3">
    <location>
        <begin position="1"/>
        <end position="102"/>
    </location>
</feature>
<accession>A0A919ASW7</accession>
<dbReference type="AlphaFoldDB" id="A0A919ASW7"/>
<reference evidence="4" key="1">
    <citation type="journal article" date="2014" name="Int. J. Syst. Evol. Microbiol.">
        <title>Complete genome sequence of Corynebacterium casei LMG S-19264T (=DSM 44701T), isolated from a smear-ripened cheese.</title>
        <authorList>
            <consortium name="US DOE Joint Genome Institute (JGI-PGF)"/>
            <person name="Walter F."/>
            <person name="Albersmeier A."/>
            <person name="Kalinowski J."/>
            <person name="Ruckert C."/>
        </authorList>
    </citation>
    <scope>NUCLEOTIDE SEQUENCE</scope>
    <source>
        <strain evidence="4">JCM 3302</strain>
    </source>
</reference>
<evidence type="ECO:0000313" key="4">
    <source>
        <dbReference type="EMBL" id="GHF21273.1"/>
    </source>
</evidence>
<sequence>MYGTPVPGYRAPGDTTAIATDIMAVLLDACAAVPADGAETALDAHLAQHRGGWGGGQSAPVLRRALTFWTRLHGVLSLELAGQFTGMDFDPAQLFAAELDNLLASR</sequence>
<keyword evidence="1" id="KW-0805">Transcription regulation</keyword>
<organism evidence="4 5">
    <name type="scientific">Streptomyces spiralis</name>
    <dbReference type="NCBI Taxonomy" id="66376"/>
    <lineage>
        <taxon>Bacteria</taxon>
        <taxon>Bacillati</taxon>
        <taxon>Actinomycetota</taxon>
        <taxon>Actinomycetes</taxon>
        <taxon>Kitasatosporales</taxon>
        <taxon>Streptomycetaceae</taxon>
        <taxon>Streptomyces</taxon>
    </lineage>
</organism>
<keyword evidence="5" id="KW-1185">Reference proteome</keyword>
<proteinExistence type="predicted"/>